<sequence length="144" mass="16744">MFAKRNLMLVFGHPKIPCPQFVQVEQVEQIAKISAKHCIYFKASGAYAFDLANHCTKQQVKYAVGIENLKEFVWMINFKPAYLVVYKKPENYQNLADDYLLDARILWVIDHEEQVLEALKMRIDGVIFSQILSFNPIVSQDMLE</sequence>
<reference evidence="1 2" key="1">
    <citation type="journal article" date="2011" name="Vet. Res.">
        <title>Genome sequence of Helicobacter suis supports its role in gastric pathology.</title>
        <authorList>
            <person name="Vermoote M."/>
            <person name="Vandekerckhove T.T."/>
            <person name="Flahou B."/>
            <person name="Pasmans F."/>
            <person name="Smet A."/>
            <person name="De Groote D."/>
            <person name="Van Criekinge W."/>
            <person name="Ducatelle R."/>
            <person name="Haesebrouck F."/>
        </authorList>
    </citation>
    <scope>NUCLEOTIDE SEQUENCE [LARGE SCALE GENOMIC DNA]</scope>
    <source>
        <strain evidence="1 2">HS5</strain>
    </source>
</reference>
<accession>E7G2Y7</accession>
<name>E7G2Y7_9HELI</name>
<evidence type="ECO:0000313" key="1">
    <source>
        <dbReference type="EMBL" id="EFX42256.1"/>
    </source>
</evidence>
<evidence type="ECO:0008006" key="3">
    <source>
        <dbReference type="Google" id="ProtNLM"/>
    </source>
</evidence>
<dbReference type="AlphaFoldDB" id="E7G2Y7"/>
<evidence type="ECO:0000313" key="2">
    <source>
        <dbReference type="Proteomes" id="UP000054093"/>
    </source>
</evidence>
<dbReference type="Proteomes" id="UP000054093">
    <property type="component" value="Unassembled WGS sequence"/>
</dbReference>
<comment type="caution">
    <text evidence="1">The sequence shown here is derived from an EMBL/GenBank/DDBJ whole genome shotgun (WGS) entry which is preliminary data.</text>
</comment>
<dbReference type="EMBL" id="ADHO01000048">
    <property type="protein sequence ID" value="EFX42256.1"/>
    <property type="molecule type" value="Genomic_DNA"/>
</dbReference>
<organism evidence="1 2">
    <name type="scientific">Helicobacter suis HS5</name>
    <dbReference type="NCBI Taxonomy" id="710394"/>
    <lineage>
        <taxon>Bacteria</taxon>
        <taxon>Pseudomonadati</taxon>
        <taxon>Campylobacterota</taxon>
        <taxon>Epsilonproteobacteria</taxon>
        <taxon>Campylobacterales</taxon>
        <taxon>Helicobacteraceae</taxon>
        <taxon>Helicobacter</taxon>
    </lineage>
</organism>
<proteinExistence type="predicted"/>
<protein>
    <recommendedName>
        <fullName evidence="3">GP-PDE domain-containing protein</fullName>
    </recommendedName>
</protein>
<gene>
    <name evidence="1" type="ORF">HSUHS5_0288</name>
</gene>